<accession>A0A1I4NGE9</accession>
<keyword evidence="3" id="KW-1185">Reference proteome</keyword>
<keyword evidence="1" id="KW-0732">Signal</keyword>
<sequence length="224" mass="25439">MKPHIAASPWLLLLTGLLLGACAQQPVTDGERVERQLLSHSLLIDAGDQPVLALPQRTLRITEQRLYQVSRLDARDQLIDQTQEYQTLPWGNRAVAVHAGELDTELHTDQDGILRLNLLHDDFINLDYDNLRALQLSVTAEDGTRAEHTLLVGRELRGKLHEAVSLIYHSLEQDEVDEWARRVHRLAELGLQEESEQLENMLILLTSGDPQLQADFIQALEERE</sequence>
<dbReference type="OrthoDB" id="7012631at2"/>
<organism evidence="2 3">
    <name type="scientific">Halopseudomonas yangmingensis</name>
    <dbReference type="NCBI Taxonomy" id="1720063"/>
    <lineage>
        <taxon>Bacteria</taxon>
        <taxon>Pseudomonadati</taxon>
        <taxon>Pseudomonadota</taxon>
        <taxon>Gammaproteobacteria</taxon>
        <taxon>Pseudomonadales</taxon>
        <taxon>Pseudomonadaceae</taxon>
        <taxon>Halopseudomonas</taxon>
    </lineage>
</organism>
<feature type="signal peptide" evidence="1">
    <location>
        <begin position="1"/>
        <end position="23"/>
    </location>
</feature>
<reference evidence="3" key="1">
    <citation type="submission" date="2016-10" db="EMBL/GenBank/DDBJ databases">
        <authorList>
            <person name="Varghese N."/>
            <person name="Submissions S."/>
        </authorList>
    </citation>
    <scope>NUCLEOTIDE SEQUENCE [LARGE SCALE GENOMIC DNA]</scope>
    <source>
        <strain evidence="3">DSM 24213</strain>
    </source>
</reference>
<dbReference type="AlphaFoldDB" id="A0A1I4NGE9"/>
<proteinExistence type="predicted"/>
<gene>
    <name evidence="2" type="ORF">SAMN05216217_101295</name>
</gene>
<evidence type="ECO:0000256" key="1">
    <source>
        <dbReference type="SAM" id="SignalP"/>
    </source>
</evidence>
<dbReference type="Proteomes" id="UP000243629">
    <property type="component" value="Unassembled WGS sequence"/>
</dbReference>
<evidence type="ECO:0008006" key="4">
    <source>
        <dbReference type="Google" id="ProtNLM"/>
    </source>
</evidence>
<dbReference type="STRING" id="1720063.SAMN05216217_101295"/>
<dbReference type="EMBL" id="FOUI01000001">
    <property type="protein sequence ID" value="SFM14465.1"/>
    <property type="molecule type" value="Genomic_DNA"/>
</dbReference>
<evidence type="ECO:0000313" key="2">
    <source>
        <dbReference type="EMBL" id="SFM14465.1"/>
    </source>
</evidence>
<dbReference type="PROSITE" id="PS51257">
    <property type="entry name" value="PROKAR_LIPOPROTEIN"/>
    <property type="match status" value="1"/>
</dbReference>
<evidence type="ECO:0000313" key="3">
    <source>
        <dbReference type="Proteomes" id="UP000243629"/>
    </source>
</evidence>
<name>A0A1I4NGE9_9GAMM</name>
<dbReference type="RefSeq" id="WP_093471676.1">
    <property type="nucleotide sequence ID" value="NZ_FOUI01000001.1"/>
</dbReference>
<feature type="chain" id="PRO_5017265455" description="Lipoprotein" evidence="1">
    <location>
        <begin position="24"/>
        <end position="224"/>
    </location>
</feature>
<protein>
    <recommendedName>
        <fullName evidence="4">Lipoprotein</fullName>
    </recommendedName>
</protein>